<proteinExistence type="predicted"/>
<protein>
    <submittedName>
        <fullName evidence="1">Conjugal transfer protein</fullName>
    </submittedName>
</protein>
<comment type="caution">
    <text evidence="1">The sequence shown here is derived from an EMBL/GenBank/DDBJ whole genome shotgun (WGS) entry which is preliminary data.</text>
</comment>
<dbReference type="AlphaFoldDB" id="A0A7W2AKX2"/>
<dbReference type="EMBL" id="JACEIT010000003">
    <property type="protein sequence ID" value="MBA4545323.1"/>
    <property type="molecule type" value="Genomic_DNA"/>
</dbReference>
<gene>
    <name evidence="1" type="ORF">H1Z91_03020</name>
</gene>
<organism evidence="1 2">
    <name type="scientific">Enterococcus lactis</name>
    <dbReference type="NCBI Taxonomy" id="357441"/>
    <lineage>
        <taxon>Bacteria</taxon>
        <taxon>Bacillati</taxon>
        <taxon>Bacillota</taxon>
        <taxon>Bacilli</taxon>
        <taxon>Lactobacillales</taxon>
        <taxon>Enterococcaceae</taxon>
        <taxon>Enterococcus</taxon>
    </lineage>
</organism>
<dbReference type="RefSeq" id="WP_156271822.1">
    <property type="nucleotide sequence ID" value="NZ_BNJW01000001.1"/>
</dbReference>
<reference evidence="1 2" key="1">
    <citation type="submission" date="2020-07" db="EMBL/GenBank/DDBJ databases">
        <authorList>
            <person name="Feng H."/>
        </authorList>
    </citation>
    <scope>NUCLEOTIDE SEQUENCE [LARGE SCALE GENOMIC DNA]</scope>
    <source>
        <strain evidence="2">s-7</strain>
    </source>
</reference>
<dbReference type="Proteomes" id="UP000531895">
    <property type="component" value="Unassembled WGS sequence"/>
</dbReference>
<accession>A0A7W2AKX2</accession>
<dbReference type="CDD" id="cd16428">
    <property type="entry name" value="TcpC_C"/>
    <property type="match status" value="1"/>
</dbReference>
<dbReference type="InterPro" id="IPR035628">
    <property type="entry name" value="TcpC_C"/>
</dbReference>
<sequence>MKLKTIKKKEKKEKKPKVKKLSQKRANKIVFTGMSLLMIASAVGVIRANVVATNFDNLTDKVDQLAKSKNEKSIQKEVFDYSALSFYATSFAEEYLNYDASANEEEKKERLDRLEKYLSVDVDVVDETSKNQEDFVRRLKSASLVRVKEEAECLLVYLNVVYETEKEEEKKTLTQEMVLPIQTKNQLFSIVGRPYFLATTLPQGKTTELKQAEASLDVPQQEKEAVEKFLTLFFEKYANGEKQELMLLMKEPVQTSGVTEFISLNEKEIKYFETKQKEVNGIQVSVTFVDKQTGMTHTEDFSLWLTQTENSYFVRTLKHYFTEKEGN</sequence>
<evidence type="ECO:0000313" key="2">
    <source>
        <dbReference type="Proteomes" id="UP000531895"/>
    </source>
</evidence>
<name>A0A7W2AKX2_9ENTE</name>
<dbReference type="CDD" id="cd16386">
    <property type="entry name" value="TcpC_N"/>
    <property type="match status" value="1"/>
</dbReference>
<dbReference type="InterPro" id="IPR024735">
    <property type="entry name" value="TcpC"/>
</dbReference>
<dbReference type="Gene3D" id="3.10.450.540">
    <property type="match status" value="2"/>
</dbReference>
<dbReference type="Pfam" id="PF12642">
    <property type="entry name" value="TpcC"/>
    <property type="match status" value="1"/>
</dbReference>
<evidence type="ECO:0000313" key="1">
    <source>
        <dbReference type="EMBL" id="MBA4545323.1"/>
    </source>
</evidence>